<proteinExistence type="predicted"/>
<accession>A0AAV8WYE5</accession>
<dbReference type="Proteomes" id="UP001162156">
    <property type="component" value="Unassembled WGS sequence"/>
</dbReference>
<name>A0AAV8WYE5_9CUCU</name>
<comment type="caution">
    <text evidence="1">The sequence shown here is derived from an EMBL/GenBank/DDBJ whole genome shotgun (WGS) entry which is preliminary data.</text>
</comment>
<sequence length="127" mass="15136">MVQESPNKRQNIIDKSTEIFARLKGEILRNLPSNPLKSWRYLFNNTMIESIVKYSNQRIETMSEKYNQLKRRKNSRRQYFPTFIKPTDKIKVEAFIGPLLSTRCFQIRPRGPTISLGNRWNRKGFIL</sequence>
<evidence type="ECO:0008006" key="3">
    <source>
        <dbReference type="Google" id="ProtNLM"/>
    </source>
</evidence>
<dbReference type="EMBL" id="JANEYF010004410">
    <property type="protein sequence ID" value="KAJ8931297.1"/>
    <property type="molecule type" value="Genomic_DNA"/>
</dbReference>
<keyword evidence="2" id="KW-1185">Reference proteome</keyword>
<evidence type="ECO:0000313" key="1">
    <source>
        <dbReference type="EMBL" id="KAJ8931297.1"/>
    </source>
</evidence>
<organism evidence="1 2">
    <name type="scientific">Rhamnusium bicolor</name>
    <dbReference type="NCBI Taxonomy" id="1586634"/>
    <lineage>
        <taxon>Eukaryota</taxon>
        <taxon>Metazoa</taxon>
        <taxon>Ecdysozoa</taxon>
        <taxon>Arthropoda</taxon>
        <taxon>Hexapoda</taxon>
        <taxon>Insecta</taxon>
        <taxon>Pterygota</taxon>
        <taxon>Neoptera</taxon>
        <taxon>Endopterygota</taxon>
        <taxon>Coleoptera</taxon>
        <taxon>Polyphaga</taxon>
        <taxon>Cucujiformia</taxon>
        <taxon>Chrysomeloidea</taxon>
        <taxon>Cerambycidae</taxon>
        <taxon>Lepturinae</taxon>
        <taxon>Rhagiini</taxon>
        <taxon>Rhamnusium</taxon>
    </lineage>
</organism>
<protein>
    <recommendedName>
        <fullName evidence="3">Translocon at the inner envelope membrane of chloroplasts 214</fullName>
    </recommendedName>
</protein>
<evidence type="ECO:0000313" key="2">
    <source>
        <dbReference type="Proteomes" id="UP001162156"/>
    </source>
</evidence>
<reference evidence="1" key="1">
    <citation type="journal article" date="2023" name="Insect Mol. Biol.">
        <title>Genome sequencing provides insights into the evolution of gene families encoding plant cell wall-degrading enzymes in longhorned beetles.</title>
        <authorList>
            <person name="Shin N.R."/>
            <person name="Okamura Y."/>
            <person name="Kirsch R."/>
            <person name="Pauchet Y."/>
        </authorList>
    </citation>
    <scope>NUCLEOTIDE SEQUENCE</scope>
    <source>
        <strain evidence="1">RBIC_L_NR</strain>
    </source>
</reference>
<dbReference type="AlphaFoldDB" id="A0AAV8WYE5"/>
<gene>
    <name evidence="1" type="ORF">NQ314_015798</name>
</gene>